<organism evidence="2 3">
    <name type="scientific">Arxiozyma heterogenica</name>
    <dbReference type="NCBI Taxonomy" id="278026"/>
    <lineage>
        <taxon>Eukaryota</taxon>
        <taxon>Fungi</taxon>
        <taxon>Dikarya</taxon>
        <taxon>Ascomycota</taxon>
        <taxon>Saccharomycotina</taxon>
        <taxon>Saccharomycetes</taxon>
        <taxon>Saccharomycetales</taxon>
        <taxon>Saccharomycetaceae</taxon>
        <taxon>Arxiozyma</taxon>
    </lineage>
</organism>
<name>A0AAN7ZYD7_9SACH</name>
<comment type="caution">
    <text evidence="2">The sequence shown here is derived from an EMBL/GenBank/DDBJ whole genome shotgun (WGS) entry which is preliminary data.</text>
</comment>
<feature type="region of interest" description="Disordered" evidence="1">
    <location>
        <begin position="57"/>
        <end position="114"/>
    </location>
</feature>
<feature type="compositionally biased region" description="Polar residues" evidence="1">
    <location>
        <begin position="57"/>
        <end position="88"/>
    </location>
</feature>
<feature type="region of interest" description="Disordered" evidence="1">
    <location>
        <begin position="599"/>
        <end position="623"/>
    </location>
</feature>
<evidence type="ECO:0000256" key="1">
    <source>
        <dbReference type="SAM" id="MobiDB-lite"/>
    </source>
</evidence>
<feature type="compositionally biased region" description="Polar residues" evidence="1">
    <location>
        <begin position="599"/>
        <end position="620"/>
    </location>
</feature>
<dbReference type="InterPro" id="IPR011993">
    <property type="entry name" value="PH-like_dom_sf"/>
</dbReference>
<dbReference type="AlphaFoldDB" id="A0AAN7ZYD7"/>
<protein>
    <recommendedName>
        <fullName evidence="4">PH domain-containing protein</fullName>
    </recommendedName>
</protein>
<proteinExistence type="predicted"/>
<dbReference type="Proteomes" id="UP001306508">
    <property type="component" value="Unassembled WGS sequence"/>
</dbReference>
<reference evidence="3" key="1">
    <citation type="submission" date="2023-07" db="EMBL/GenBank/DDBJ databases">
        <title>A draft genome of Kazachstania heterogenica Y-27499.</title>
        <authorList>
            <person name="Donic C."/>
            <person name="Kralova J.S."/>
            <person name="Fidel L."/>
            <person name="Ben-Dor S."/>
            <person name="Jung S."/>
        </authorList>
    </citation>
    <scope>NUCLEOTIDE SEQUENCE [LARGE SCALE GENOMIC DNA]</scope>
    <source>
        <strain evidence="3">Y27499</strain>
    </source>
</reference>
<dbReference type="Gene3D" id="2.30.29.30">
    <property type="entry name" value="Pleckstrin-homology domain (PH domain)/Phosphotyrosine-binding domain (PTB)"/>
    <property type="match status" value="1"/>
</dbReference>
<accession>A0AAN7ZYD7</accession>
<evidence type="ECO:0000313" key="2">
    <source>
        <dbReference type="EMBL" id="KAK5780946.1"/>
    </source>
</evidence>
<dbReference type="PANTHER" id="PTHR37283">
    <property type="entry name" value="PH DOMAIN-CONTAINING PROTEIN YHR131C"/>
    <property type="match status" value="1"/>
</dbReference>
<feature type="region of interest" description="Disordered" evidence="1">
    <location>
        <begin position="669"/>
        <end position="690"/>
    </location>
</feature>
<evidence type="ECO:0008006" key="4">
    <source>
        <dbReference type="Google" id="ProtNLM"/>
    </source>
</evidence>
<sequence>MSKIISPDISLKCNYDPRNNCQDDLKTSIDSIKTPLSGSNSSILEYISLQSSNVMTPPSPISSENSFSNLDTHVNSRSDCSNNVVVSRSSDKSASRNRGTNIGSSNSKNSKYSDNKKPIIFNPILENIKVLDATESNTSENVLSEDIELTKDLFYYIDGQPSHPPNYDDINPVRNIRLPIYENTMPVDKNEKPPEYTPTINKIIIVSFKLERVSPYEPSTSRLWKDYIMEINSTQLNFYLINDTIADKIKTLRNNKSDRFLNNHANTNNKDSYILSPKIKKSSAFLSKLSKESYTFDLNENEQEKICSYIYENRSKYLLPSNIFKTYSLQYAKYGIPIDYHKKPFVLRLRCESEQFLINFNNIDDMIMWSVYLSIGISVSLDLEVRELPNYRVVPRRRRRHRRRRHRRHHHGFSHIHNRIHFEGLNHVKINVALSRNFEVSANSSIPKKSRSYSLSSVRVGLSLNNTNYNNNHNLHMSNNITTLFEENITNFTESHNNTQVIEKSASPNSHLTRTSDTFISHNTSPSINSTYDLNKFKNNTSTSTINASFVSKMRNIFKMKKSFSELNDSKTIKHISSTNLSNDSSMNNKKYTRVRAMSTPSISNTPKSHNSADNKNSINKKCDHKIPDSRICERKITENLIQEIHTHHRMHSGRNRTENTFDNYEDNNELDEFDNIDSNLTDEDEDEDDIDNSNNDMLVFNNNEGNVSIYAEEGYFDDEDEDEEEEIMDNSISSPIINNSRTHLNQLPMSIEECVYNEDDDRKWQPNKKEMSRKRYIRDSLRCIKPFVEDQEWIGHVVFRPIKEPSFKTNNPPIWTGNNDNRKKFRYLSNSDYSNVKNHYLKPYIVGPIGFLKAETKIVSQFHPQN</sequence>
<dbReference type="PANTHER" id="PTHR37283:SF1">
    <property type="entry name" value="PH DOMAIN-CONTAINING PROTEIN YHR131C"/>
    <property type="match status" value="1"/>
</dbReference>
<evidence type="ECO:0000313" key="3">
    <source>
        <dbReference type="Proteomes" id="UP001306508"/>
    </source>
</evidence>
<keyword evidence="3" id="KW-1185">Reference proteome</keyword>
<dbReference type="EMBL" id="JAWIZZ010000038">
    <property type="protein sequence ID" value="KAK5780946.1"/>
    <property type="molecule type" value="Genomic_DNA"/>
</dbReference>
<gene>
    <name evidence="2" type="ORF">RI543_001333</name>
</gene>